<dbReference type="Proteomes" id="UP000237105">
    <property type="component" value="Unassembled WGS sequence"/>
</dbReference>
<reference evidence="2" key="1">
    <citation type="submission" date="2016-06" db="EMBL/GenBank/DDBJ databases">
        <title>Parallel loss of symbiosis genes in relatives of nitrogen-fixing non-legume Parasponia.</title>
        <authorList>
            <person name="Van Velzen R."/>
            <person name="Holmer R."/>
            <person name="Bu F."/>
            <person name="Rutten L."/>
            <person name="Van Zeijl A."/>
            <person name="Liu W."/>
            <person name="Santuari L."/>
            <person name="Cao Q."/>
            <person name="Sharma T."/>
            <person name="Shen D."/>
            <person name="Roswanjaya Y."/>
            <person name="Wardhani T."/>
            <person name="Kalhor M.S."/>
            <person name="Jansen J."/>
            <person name="Van den Hoogen J."/>
            <person name="Gungor B."/>
            <person name="Hartog M."/>
            <person name="Hontelez J."/>
            <person name="Verver J."/>
            <person name="Yang W.-C."/>
            <person name="Schijlen E."/>
            <person name="Repin R."/>
            <person name="Schilthuizen M."/>
            <person name="Schranz E."/>
            <person name="Heidstra R."/>
            <person name="Miyata K."/>
            <person name="Fedorova E."/>
            <person name="Kohlen W."/>
            <person name="Bisseling T."/>
            <person name="Smit S."/>
            <person name="Geurts R."/>
        </authorList>
    </citation>
    <scope>NUCLEOTIDE SEQUENCE [LARGE SCALE GENOMIC DNA]</scope>
    <source>
        <strain evidence="2">cv. WU1-14</strain>
    </source>
</reference>
<organism evidence="1 2">
    <name type="scientific">Parasponia andersonii</name>
    <name type="common">Sponia andersonii</name>
    <dbReference type="NCBI Taxonomy" id="3476"/>
    <lineage>
        <taxon>Eukaryota</taxon>
        <taxon>Viridiplantae</taxon>
        <taxon>Streptophyta</taxon>
        <taxon>Embryophyta</taxon>
        <taxon>Tracheophyta</taxon>
        <taxon>Spermatophyta</taxon>
        <taxon>Magnoliopsida</taxon>
        <taxon>eudicotyledons</taxon>
        <taxon>Gunneridae</taxon>
        <taxon>Pentapetalae</taxon>
        <taxon>rosids</taxon>
        <taxon>fabids</taxon>
        <taxon>Rosales</taxon>
        <taxon>Cannabaceae</taxon>
        <taxon>Parasponia</taxon>
    </lineage>
</organism>
<protein>
    <submittedName>
        <fullName evidence="1">Uncharacterized protein</fullName>
    </submittedName>
</protein>
<dbReference type="OrthoDB" id="10431525at2759"/>
<accession>A0A2P5B2I7</accession>
<dbReference type="AlphaFoldDB" id="A0A2P5B2I7"/>
<gene>
    <name evidence="1" type="ORF">PanWU01x14_277380</name>
</gene>
<evidence type="ECO:0000313" key="1">
    <source>
        <dbReference type="EMBL" id="PON42966.1"/>
    </source>
</evidence>
<name>A0A2P5B2I7_PARAD</name>
<evidence type="ECO:0000313" key="2">
    <source>
        <dbReference type="Proteomes" id="UP000237105"/>
    </source>
</evidence>
<proteinExistence type="predicted"/>
<sequence>MIMEITKTKKNQGKRQSFQVLRRITCRNDSLIATELEAILVHSFHHIMAEQVTRLHQILPTQELIPANPLQALPEIVDKHVGLRVPALLAPGQHPGREYGLDPTRRVGPIPPRPIDQNHVPIHVVHVVGQVVQPEPAIREEQVLDGSALVPDLVPGQGDELPGLARLRGVLDVVGVDLRVELLVVGGVVPVLVDEDRTAVVVEGLPEEGLVGEPEHQEVARRGALPQHVRDGLQLPERHLEGVVRPGRVVEEGVDHCGRQRGPAAAAASSAEASGGYCGCGGGGVSSVD</sequence>
<keyword evidence="2" id="KW-1185">Reference proteome</keyword>
<comment type="caution">
    <text evidence="1">The sequence shown here is derived from an EMBL/GenBank/DDBJ whole genome shotgun (WGS) entry which is preliminary data.</text>
</comment>
<dbReference type="EMBL" id="JXTB01000379">
    <property type="protein sequence ID" value="PON42966.1"/>
    <property type="molecule type" value="Genomic_DNA"/>
</dbReference>